<keyword evidence="3" id="KW-1185">Reference proteome</keyword>
<evidence type="ECO:0000313" key="2">
    <source>
        <dbReference type="EMBL" id="KAH7316903.1"/>
    </source>
</evidence>
<dbReference type="PANTHER" id="PTHR24148">
    <property type="entry name" value="ANKYRIN REPEAT DOMAIN-CONTAINING PROTEIN 39 HOMOLOG-RELATED"/>
    <property type="match status" value="1"/>
</dbReference>
<dbReference type="InterPro" id="IPR052895">
    <property type="entry name" value="HetReg/Transcr_Mod"/>
</dbReference>
<evidence type="ECO:0000313" key="3">
    <source>
        <dbReference type="Proteomes" id="UP000813444"/>
    </source>
</evidence>
<gene>
    <name evidence="2" type="ORF">B0I35DRAFT_504073</name>
</gene>
<proteinExistence type="predicted"/>
<dbReference type="PANTHER" id="PTHR24148:SF73">
    <property type="entry name" value="HET DOMAIN PROTEIN (AFU_ORTHOLOGUE AFUA_8G01020)"/>
    <property type="match status" value="1"/>
</dbReference>
<dbReference type="InterPro" id="IPR010730">
    <property type="entry name" value="HET"/>
</dbReference>
<dbReference type="AlphaFoldDB" id="A0A8K0SQF5"/>
<name>A0A8K0SQF5_9HYPO</name>
<dbReference type="Pfam" id="PF06985">
    <property type="entry name" value="HET"/>
    <property type="match status" value="1"/>
</dbReference>
<sequence>MAPIVDNQGFPYKPLEPGAFPLRIFQPLAGKDSEPLSCTLENYTDAPEAGWTCLSYVWGTEPATREITINGAPFRVRSNVYGFLRDARRQRLANLWIDSICINQSDVDERNAQVELMREIYNKAKHVMVLLDHSSPTLESAIRRLDDSFAPDTTSIGVTSGQAVFRHMTSAECTSLFEACSAAIWTRRWVKQEILMPRSAILCCGQASVGVFVFLAAIDALIDYSSLHTHAMTCLQSCTSSKEGISEPQQGETESCFFKWHRLDERKQHCANVLALYSSRRSKQNQLPMLLDRFKDSACTDFHDCVYAFRGLMDQGLSLRVDYNSSKAQMFLEVLDFVATTTHPKLDGAHSAERDFLVTLYQGLNMTNSDIKAIFTSHYHSYLVQLGYSFEMARKDVSVWVFVDSIKNAHEFAVSSWREEELQGQCGYIVDDRSMHEHHTVLNQLCPDEDMTERGVRFGGLRSWCGPDLSSLRALYTPRLVYGCSPERVEMIGELDSKGCALMGMAFAPVSEKRVLMDWLDEVKNHLVVTITDRDDAALQEEVLIVPGCESEECLLRRRH</sequence>
<feature type="domain" description="Heterokaryon incompatibility" evidence="1">
    <location>
        <begin position="51"/>
        <end position="193"/>
    </location>
</feature>
<organism evidence="2 3">
    <name type="scientific">Stachybotrys elegans</name>
    <dbReference type="NCBI Taxonomy" id="80388"/>
    <lineage>
        <taxon>Eukaryota</taxon>
        <taxon>Fungi</taxon>
        <taxon>Dikarya</taxon>
        <taxon>Ascomycota</taxon>
        <taxon>Pezizomycotina</taxon>
        <taxon>Sordariomycetes</taxon>
        <taxon>Hypocreomycetidae</taxon>
        <taxon>Hypocreales</taxon>
        <taxon>Stachybotryaceae</taxon>
        <taxon>Stachybotrys</taxon>
    </lineage>
</organism>
<dbReference type="Proteomes" id="UP000813444">
    <property type="component" value="Unassembled WGS sequence"/>
</dbReference>
<protein>
    <submittedName>
        <fullName evidence="2">Heterokaryon incompatibility protein-domain-containing protein</fullName>
    </submittedName>
</protein>
<dbReference type="EMBL" id="JAGPNK010000008">
    <property type="protein sequence ID" value="KAH7316903.1"/>
    <property type="molecule type" value="Genomic_DNA"/>
</dbReference>
<accession>A0A8K0SQF5</accession>
<reference evidence="2" key="1">
    <citation type="journal article" date="2021" name="Nat. Commun.">
        <title>Genetic determinants of endophytism in the Arabidopsis root mycobiome.</title>
        <authorList>
            <person name="Mesny F."/>
            <person name="Miyauchi S."/>
            <person name="Thiergart T."/>
            <person name="Pickel B."/>
            <person name="Atanasova L."/>
            <person name="Karlsson M."/>
            <person name="Huettel B."/>
            <person name="Barry K.W."/>
            <person name="Haridas S."/>
            <person name="Chen C."/>
            <person name="Bauer D."/>
            <person name="Andreopoulos W."/>
            <person name="Pangilinan J."/>
            <person name="LaButti K."/>
            <person name="Riley R."/>
            <person name="Lipzen A."/>
            <person name="Clum A."/>
            <person name="Drula E."/>
            <person name="Henrissat B."/>
            <person name="Kohler A."/>
            <person name="Grigoriev I.V."/>
            <person name="Martin F.M."/>
            <person name="Hacquard S."/>
        </authorList>
    </citation>
    <scope>NUCLEOTIDE SEQUENCE</scope>
    <source>
        <strain evidence="2">MPI-CAGE-CH-0235</strain>
    </source>
</reference>
<dbReference type="OrthoDB" id="5386682at2759"/>
<comment type="caution">
    <text evidence="2">The sequence shown here is derived from an EMBL/GenBank/DDBJ whole genome shotgun (WGS) entry which is preliminary data.</text>
</comment>
<evidence type="ECO:0000259" key="1">
    <source>
        <dbReference type="Pfam" id="PF06985"/>
    </source>
</evidence>